<keyword evidence="3" id="KW-1185">Reference proteome</keyword>
<dbReference type="EMBL" id="JBEPMO010000020">
    <property type="protein sequence ID" value="MET3732831.1"/>
    <property type="molecule type" value="Genomic_DNA"/>
</dbReference>
<evidence type="ECO:0000313" key="2">
    <source>
        <dbReference type="EMBL" id="MET3732831.1"/>
    </source>
</evidence>
<reference evidence="2 3" key="1">
    <citation type="submission" date="2024-06" db="EMBL/GenBank/DDBJ databases">
        <title>Genomic Encyclopedia of Type Strains, Phase IV (KMG-IV): sequencing the most valuable type-strain genomes for metagenomic binning, comparative biology and taxonomic classification.</title>
        <authorList>
            <person name="Goeker M."/>
        </authorList>
    </citation>
    <scope>NUCLEOTIDE SEQUENCE [LARGE SCALE GENOMIC DNA]</scope>
    <source>
        <strain evidence="2 3">DSM 29388</strain>
    </source>
</reference>
<accession>A0ABV2LWA1</accession>
<dbReference type="RefSeq" id="WP_354510425.1">
    <property type="nucleotide sequence ID" value="NZ_JBEPMO010000020.1"/>
</dbReference>
<comment type="caution">
    <text evidence="2">The sequence shown here is derived from an EMBL/GenBank/DDBJ whole genome shotgun (WGS) entry which is preliminary data.</text>
</comment>
<dbReference type="PANTHER" id="PTHR48079">
    <property type="entry name" value="PROTEIN YEEZ"/>
    <property type="match status" value="1"/>
</dbReference>
<gene>
    <name evidence="2" type="ORF">ABID46_002422</name>
</gene>
<feature type="domain" description="NAD-dependent epimerase/dehydratase" evidence="1">
    <location>
        <begin position="2"/>
        <end position="229"/>
    </location>
</feature>
<name>A0ABV2LWA1_9FLAO</name>
<dbReference type="InterPro" id="IPR001509">
    <property type="entry name" value="Epimerase_deHydtase"/>
</dbReference>
<dbReference type="PANTHER" id="PTHR48079:SF6">
    <property type="entry name" value="NAD(P)-BINDING DOMAIN-CONTAINING PROTEIN-RELATED"/>
    <property type="match status" value="1"/>
</dbReference>
<dbReference type="InterPro" id="IPR051783">
    <property type="entry name" value="NAD(P)-dependent_oxidoreduct"/>
</dbReference>
<protein>
    <submittedName>
        <fullName evidence="2">Nucleoside-diphosphate-sugar epimerase</fullName>
    </submittedName>
</protein>
<organism evidence="2 3">
    <name type="scientific">Moheibacter stercoris</name>
    <dbReference type="NCBI Taxonomy" id="1628251"/>
    <lineage>
        <taxon>Bacteria</taxon>
        <taxon>Pseudomonadati</taxon>
        <taxon>Bacteroidota</taxon>
        <taxon>Flavobacteriia</taxon>
        <taxon>Flavobacteriales</taxon>
        <taxon>Weeksellaceae</taxon>
        <taxon>Moheibacter</taxon>
    </lineage>
</organism>
<evidence type="ECO:0000259" key="1">
    <source>
        <dbReference type="Pfam" id="PF01370"/>
    </source>
</evidence>
<dbReference type="Proteomes" id="UP001549146">
    <property type="component" value="Unassembled WGS sequence"/>
</dbReference>
<dbReference type="Gene3D" id="3.40.50.720">
    <property type="entry name" value="NAD(P)-binding Rossmann-like Domain"/>
    <property type="match status" value="1"/>
</dbReference>
<evidence type="ECO:0000313" key="3">
    <source>
        <dbReference type="Proteomes" id="UP001549146"/>
    </source>
</evidence>
<dbReference type="SUPFAM" id="SSF51735">
    <property type="entry name" value="NAD(P)-binding Rossmann-fold domains"/>
    <property type="match status" value="1"/>
</dbReference>
<dbReference type="InterPro" id="IPR036291">
    <property type="entry name" value="NAD(P)-bd_dom_sf"/>
</dbReference>
<sequence length="336" mass="38004">MVFVTGATGLIGSYLLMELAKKGESIRALKRKNSSLKAVQNLFDSHSLSQEFQQIEWVEADLESIPKLIECLQGIETIYHTAAHVGFDDRFRRDIHKVNSEGTENLVNLAISEQVSNFVYVSSISVLDNSPNEKMITENSKWDPEKPHSEYAISKKKGEMNVWRGSQEGLNVLVVYPSVVIGSLDGQRASERIFKLAYHKNAFATEGKTGYVDVRDVARIMVELVEAKKWNQGYILNSGERSFVDIFNYLRTKKNLKPIQAVSLSKLKLVKFLSLFSKFFGGPFMSKASFQALTGNSTYSTEKIQSIIQRPFISIEEALNDHSEQYLRIINQKNSD</sequence>
<dbReference type="Pfam" id="PF01370">
    <property type="entry name" value="Epimerase"/>
    <property type="match status" value="1"/>
</dbReference>
<proteinExistence type="predicted"/>